<dbReference type="AlphaFoldDB" id="A0A8J4GH69"/>
<protein>
    <recommendedName>
        <fullName evidence="6">Sugar fermentation stimulation protein C-terminal domain-containing protein</fullName>
    </recommendedName>
</protein>
<feature type="compositionally biased region" description="Basic and acidic residues" evidence="1">
    <location>
        <begin position="427"/>
        <end position="442"/>
    </location>
</feature>
<evidence type="ECO:0000313" key="4">
    <source>
        <dbReference type="EMBL" id="GIM07683.1"/>
    </source>
</evidence>
<evidence type="ECO:0008006" key="6">
    <source>
        <dbReference type="Google" id="ProtNLM"/>
    </source>
</evidence>
<dbReference type="PANTHER" id="PTHR30545">
    <property type="entry name" value="SUGAR FERMENTATION STIMULATION PROTEIN A"/>
    <property type="match status" value="1"/>
</dbReference>
<dbReference type="Pfam" id="PF17746">
    <property type="entry name" value="SfsA_N"/>
    <property type="match status" value="1"/>
</dbReference>
<dbReference type="InterPro" id="IPR040452">
    <property type="entry name" value="SfsA_C"/>
</dbReference>
<feature type="region of interest" description="Disordered" evidence="1">
    <location>
        <begin position="311"/>
        <end position="345"/>
    </location>
</feature>
<feature type="domain" description="Sugar fermentation stimulation protein C-terminal" evidence="2">
    <location>
        <begin position="239"/>
        <end position="298"/>
    </location>
</feature>
<dbReference type="Pfam" id="PF03749">
    <property type="entry name" value="SfsA"/>
    <property type="match status" value="2"/>
</dbReference>
<dbReference type="Gene3D" id="2.40.50.580">
    <property type="match status" value="1"/>
</dbReference>
<feature type="domain" description="Sugar fermentation stimulation protein C-terminal" evidence="2">
    <location>
        <begin position="346"/>
        <end position="422"/>
    </location>
</feature>
<sequence>MSRPEVRHRQGIRICIYEHRYKSRLPKIDRLVRIRTEAVELLLNQLLGQTVRCAPARALNVASFRGGKITGQAGRQLHEMTTAAALFSTAGADQKASGVVIHQYPVTRGGLLVRRYKRFLADVVFVEPEPCGSSAGRALGIGNSEGARREHENGAAEVGPSVTVVADTGHGSGDGNSGSAAGALTCHCPNTGPMVGLLNWPMAPVVCSVSTAPGRKYSHTLEMIQPSPGGAWVGVHSALANRLVQELLDRRLLPQLGEWREVTREVPYGSRGSRVDFVLTRPTGRRVFIEVKSVTLAEPYRAHNVGVITATSGLDPGPDQTSVRPNPSAVTAAPVAGGPSPTPPRNIALFPDTVSERAQRHVEDLMEVLAQGSEAVCLFVIQRDDCDLFAPCAAKDPKYAKLVRQAVSAGVQVLALRTSLRPAAATAHHDKEDSRGKAEGDAVPHCAAASDVGGAGRGADALASVVYLGPAQLELEYGSTDDDDSANLTVAMKKQSRNSSSSSRRCNEGASGTSSRKRSKPKP</sequence>
<organism evidence="4 5">
    <name type="scientific">Volvox reticuliferus</name>
    <dbReference type="NCBI Taxonomy" id="1737510"/>
    <lineage>
        <taxon>Eukaryota</taxon>
        <taxon>Viridiplantae</taxon>
        <taxon>Chlorophyta</taxon>
        <taxon>core chlorophytes</taxon>
        <taxon>Chlorophyceae</taxon>
        <taxon>CS clade</taxon>
        <taxon>Chlamydomonadales</taxon>
        <taxon>Volvocaceae</taxon>
        <taxon>Volvox</taxon>
    </lineage>
</organism>
<feature type="region of interest" description="Disordered" evidence="1">
    <location>
        <begin position="477"/>
        <end position="523"/>
    </location>
</feature>
<dbReference type="GO" id="GO:0003677">
    <property type="term" value="F:DNA binding"/>
    <property type="evidence" value="ECO:0007669"/>
    <property type="project" value="InterPro"/>
</dbReference>
<evidence type="ECO:0000256" key="1">
    <source>
        <dbReference type="SAM" id="MobiDB-lite"/>
    </source>
</evidence>
<comment type="caution">
    <text evidence="4">The sequence shown here is derived from an EMBL/GenBank/DDBJ whole genome shotgun (WGS) entry which is preliminary data.</text>
</comment>
<dbReference type="Gene3D" id="3.40.1350.60">
    <property type="match status" value="1"/>
</dbReference>
<proteinExistence type="predicted"/>
<dbReference type="EMBL" id="BNCQ01000024">
    <property type="protein sequence ID" value="GIM07683.1"/>
    <property type="molecule type" value="Genomic_DNA"/>
</dbReference>
<accession>A0A8J4GH69</accession>
<evidence type="ECO:0000313" key="5">
    <source>
        <dbReference type="Proteomes" id="UP000722791"/>
    </source>
</evidence>
<feature type="domain" description="SfsA N-terminal OB" evidence="3">
    <location>
        <begin position="182"/>
        <end position="235"/>
    </location>
</feature>
<dbReference type="InterPro" id="IPR005224">
    <property type="entry name" value="SfsA"/>
</dbReference>
<feature type="compositionally biased region" description="Polar residues" evidence="1">
    <location>
        <begin position="319"/>
        <end position="329"/>
    </location>
</feature>
<name>A0A8J4GH69_9CHLO</name>
<dbReference type="InterPro" id="IPR041465">
    <property type="entry name" value="SfsA_N"/>
</dbReference>
<dbReference type="CDD" id="cd22359">
    <property type="entry name" value="SfsA-like_bacterial"/>
    <property type="match status" value="1"/>
</dbReference>
<dbReference type="Proteomes" id="UP000722791">
    <property type="component" value="Unassembled WGS sequence"/>
</dbReference>
<reference evidence="4" key="1">
    <citation type="journal article" date="2021" name="Proc. Natl. Acad. Sci. U.S.A.">
        <title>Three genomes in the algal genus Volvox reveal the fate of a haploid sex-determining region after a transition to homothallism.</title>
        <authorList>
            <person name="Yamamoto K."/>
            <person name="Hamaji T."/>
            <person name="Kawai-Toyooka H."/>
            <person name="Matsuzaki R."/>
            <person name="Takahashi F."/>
            <person name="Nishimura Y."/>
            <person name="Kawachi M."/>
            <person name="Noguchi H."/>
            <person name="Minakuchi Y."/>
            <person name="Umen J.G."/>
            <person name="Toyoda A."/>
            <person name="Nozaki H."/>
        </authorList>
    </citation>
    <scope>NUCLEOTIDE SEQUENCE</scope>
    <source>
        <strain evidence="4">NIES-3785</strain>
    </source>
</reference>
<feature type="region of interest" description="Disordered" evidence="1">
    <location>
        <begin position="422"/>
        <end position="442"/>
    </location>
</feature>
<evidence type="ECO:0000259" key="2">
    <source>
        <dbReference type="Pfam" id="PF03749"/>
    </source>
</evidence>
<gene>
    <name evidence="4" type="ORF">Vretimale_11753</name>
</gene>
<evidence type="ECO:0000259" key="3">
    <source>
        <dbReference type="Pfam" id="PF17746"/>
    </source>
</evidence>
<dbReference type="PANTHER" id="PTHR30545:SF2">
    <property type="entry name" value="SUGAR FERMENTATION STIMULATION PROTEIN A"/>
    <property type="match status" value="1"/>
</dbReference>